<feature type="transmembrane region" description="Helical" evidence="1">
    <location>
        <begin position="121"/>
        <end position="140"/>
    </location>
</feature>
<protein>
    <recommendedName>
        <fullName evidence="4">Oligosaccharide repeat unit polymerase</fullName>
    </recommendedName>
</protein>
<evidence type="ECO:0000313" key="3">
    <source>
        <dbReference type="Proteomes" id="UP001234585"/>
    </source>
</evidence>
<proteinExistence type="predicted"/>
<accession>A0AA50CKR9</accession>
<evidence type="ECO:0000313" key="2">
    <source>
        <dbReference type="EMBL" id="WLR96192.1"/>
    </source>
</evidence>
<feature type="transmembrane region" description="Helical" evidence="1">
    <location>
        <begin position="340"/>
        <end position="367"/>
    </location>
</feature>
<evidence type="ECO:0008006" key="4">
    <source>
        <dbReference type="Google" id="ProtNLM"/>
    </source>
</evidence>
<dbReference type="Proteomes" id="UP001234585">
    <property type="component" value="Chromosome"/>
</dbReference>
<keyword evidence="1" id="KW-0472">Membrane</keyword>
<keyword evidence="3" id="KW-1185">Reference proteome</keyword>
<dbReference type="EMBL" id="CP132302">
    <property type="protein sequence ID" value="WLR96192.1"/>
    <property type="molecule type" value="Genomic_DNA"/>
</dbReference>
<sequence length="438" mass="47494">MHRSAIALVTFALFPALISFGIVPFFGVLDIEGISPWTYAYLAIFYAPIILATLAFVAIRQRSTAYDMTMGSRLNLYLLAALSAIYLAVSAYDIVSNQNILTLGISGSWKASTDAGARNSIPGAIIMLLSGAPTFLFCAALFNDGSWGSKRLLMLLASLMLGASLACMLLLSSRNSAFICLVYICVVLALKALHQLGRMSLKFPFGRAATTFVAVVICFAVLMGFSLWIFVDRAIVTYGSIDLALDGFFLNYKVHPTVAVPSSETGKKIFYALAQLEFYITHSVGYFSDYFNRDYCPAGSGANSFYGAFRIIDFLFGTDFVQTAVSRMILPGVYLSLPGFLYLDFCQTGMVAGWVMGVATVLTVAGVFRGDPALIFLAAFLLCMFTFAPFYSLPSTGNGFSLMMFAIGSSMSRILSVKMRPEEPPSDSLFLRSGPSSV</sequence>
<keyword evidence="1" id="KW-0812">Transmembrane</keyword>
<keyword evidence="1" id="KW-1133">Transmembrane helix</keyword>
<feature type="transmembrane region" description="Helical" evidence="1">
    <location>
        <begin position="374"/>
        <end position="393"/>
    </location>
</feature>
<dbReference type="RefSeq" id="WP_306036643.1">
    <property type="nucleotide sequence ID" value="NZ_CP132302.1"/>
</dbReference>
<feature type="transmembrane region" description="Helical" evidence="1">
    <location>
        <begin position="152"/>
        <end position="171"/>
    </location>
</feature>
<feature type="transmembrane region" description="Helical" evidence="1">
    <location>
        <begin position="74"/>
        <end position="92"/>
    </location>
</feature>
<reference evidence="2 3" key="1">
    <citation type="submission" date="2023-08" db="EMBL/GenBank/DDBJ databases">
        <title>Pathogen: clinical or host-associated sample.</title>
        <authorList>
            <person name="Hergert J."/>
            <person name="Casey R."/>
            <person name="Wagner J."/>
            <person name="Young E.L."/>
            <person name="Oakeson K.F."/>
        </authorList>
    </citation>
    <scope>NUCLEOTIDE SEQUENCE [LARGE SCALE GENOMIC DNA]</scope>
    <source>
        <strain evidence="2 3">1760953</strain>
    </source>
</reference>
<name>A0AA50CKR9_9HYPH</name>
<feature type="transmembrane region" description="Helical" evidence="1">
    <location>
        <begin position="205"/>
        <end position="231"/>
    </location>
</feature>
<feature type="transmembrane region" description="Helical" evidence="1">
    <location>
        <begin position="7"/>
        <end position="27"/>
    </location>
</feature>
<gene>
    <name evidence="2" type="ORF">Q9313_10660</name>
</gene>
<feature type="transmembrane region" description="Helical" evidence="1">
    <location>
        <begin position="39"/>
        <end position="59"/>
    </location>
</feature>
<dbReference type="AlphaFoldDB" id="A0AA50CKR9"/>
<feature type="transmembrane region" description="Helical" evidence="1">
    <location>
        <begin position="177"/>
        <end position="193"/>
    </location>
</feature>
<organism evidence="2 3">
    <name type="scientific">Shinella sumterensis</name>
    <dbReference type="NCBI Taxonomy" id="1967501"/>
    <lineage>
        <taxon>Bacteria</taxon>
        <taxon>Pseudomonadati</taxon>
        <taxon>Pseudomonadota</taxon>
        <taxon>Alphaproteobacteria</taxon>
        <taxon>Hyphomicrobiales</taxon>
        <taxon>Rhizobiaceae</taxon>
        <taxon>Shinella</taxon>
    </lineage>
</organism>
<evidence type="ECO:0000256" key="1">
    <source>
        <dbReference type="SAM" id="Phobius"/>
    </source>
</evidence>